<comment type="caution">
    <text evidence="2">The sequence shown here is derived from an EMBL/GenBank/DDBJ whole genome shotgun (WGS) entry which is preliminary data.</text>
</comment>
<keyword evidence="1" id="KW-0472">Membrane</keyword>
<keyword evidence="1" id="KW-0812">Transmembrane</keyword>
<sequence length="53" mass="6432">MMNKNVDVQKRNIEKKENASMVVATFIKYFAYIVIFFGFLWFLVQYVFPLFQN</sequence>
<reference evidence="2" key="1">
    <citation type="submission" date="2024-05" db="EMBL/GenBank/DDBJ databases">
        <title>Alkalihalobacillus sp. strain MEB203 novel alkaliphilic bacterium from Lonar Lake, India.</title>
        <authorList>
            <person name="Joshi A."/>
            <person name="Thite S."/>
            <person name="Mengade P."/>
        </authorList>
    </citation>
    <scope>NUCLEOTIDE SEQUENCE</scope>
    <source>
        <strain evidence="2">MEB 203</strain>
    </source>
</reference>
<evidence type="ECO:0000313" key="3">
    <source>
        <dbReference type="Proteomes" id="UP001148125"/>
    </source>
</evidence>
<feature type="transmembrane region" description="Helical" evidence="1">
    <location>
        <begin position="21"/>
        <end position="44"/>
    </location>
</feature>
<protein>
    <submittedName>
        <fullName evidence="2">Uncharacterized protein</fullName>
    </submittedName>
</protein>
<evidence type="ECO:0000313" key="2">
    <source>
        <dbReference type="EMBL" id="MDE5412562.1"/>
    </source>
</evidence>
<keyword evidence="3" id="KW-1185">Reference proteome</keyword>
<accession>A0ABT5VB40</accession>
<proteinExistence type="predicted"/>
<dbReference type="RefSeq" id="WP_275117192.1">
    <property type="nucleotide sequence ID" value="NZ_JAOTPO010000002.1"/>
</dbReference>
<name>A0ABT5VB40_9BACI</name>
<dbReference type="EMBL" id="JAOTPO010000002">
    <property type="protein sequence ID" value="MDE5412562.1"/>
    <property type="molecule type" value="Genomic_DNA"/>
</dbReference>
<evidence type="ECO:0000256" key="1">
    <source>
        <dbReference type="SAM" id="Phobius"/>
    </source>
</evidence>
<gene>
    <name evidence="2" type="ORF">N7Z68_04130</name>
</gene>
<keyword evidence="1" id="KW-1133">Transmembrane helix</keyword>
<organism evidence="2 3">
    <name type="scientific">Alkalihalobacterium chitinilyticum</name>
    <dbReference type="NCBI Taxonomy" id="2980103"/>
    <lineage>
        <taxon>Bacteria</taxon>
        <taxon>Bacillati</taxon>
        <taxon>Bacillota</taxon>
        <taxon>Bacilli</taxon>
        <taxon>Bacillales</taxon>
        <taxon>Bacillaceae</taxon>
        <taxon>Alkalihalobacterium</taxon>
    </lineage>
</organism>
<dbReference type="Proteomes" id="UP001148125">
    <property type="component" value="Unassembled WGS sequence"/>
</dbReference>